<dbReference type="GeneID" id="25907699"/>
<evidence type="ECO:0000313" key="4">
    <source>
        <dbReference type="EMBL" id="KNC80444.1"/>
    </source>
</evidence>
<dbReference type="Proteomes" id="UP000054560">
    <property type="component" value="Unassembled WGS sequence"/>
</dbReference>
<reference evidence="4 5" key="1">
    <citation type="submission" date="2011-02" db="EMBL/GenBank/DDBJ databases">
        <title>The Genome Sequence of Sphaeroforma arctica JP610.</title>
        <authorList>
            <consortium name="The Broad Institute Genome Sequencing Platform"/>
            <person name="Russ C."/>
            <person name="Cuomo C."/>
            <person name="Young S.K."/>
            <person name="Zeng Q."/>
            <person name="Gargeya S."/>
            <person name="Alvarado L."/>
            <person name="Berlin A."/>
            <person name="Chapman S.B."/>
            <person name="Chen Z."/>
            <person name="Freedman E."/>
            <person name="Gellesch M."/>
            <person name="Goldberg J."/>
            <person name="Griggs A."/>
            <person name="Gujja S."/>
            <person name="Heilman E."/>
            <person name="Heiman D."/>
            <person name="Howarth C."/>
            <person name="Mehta T."/>
            <person name="Neiman D."/>
            <person name="Pearson M."/>
            <person name="Roberts A."/>
            <person name="Saif S."/>
            <person name="Shea T."/>
            <person name="Shenoy N."/>
            <person name="Sisk P."/>
            <person name="Stolte C."/>
            <person name="Sykes S."/>
            <person name="White J."/>
            <person name="Yandava C."/>
            <person name="Burger G."/>
            <person name="Gray M.W."/>
            <person name="Holland P.W.H."/>
            <person name="King N."/>
            <person name="Lang F.B.F."/>
            <person name="Roger A.J."/>
            <person name="Ruiz-Trillo I."/>
            <person name="Haas B."/>
            <person name="Nusbaum C."/>
            <person name="Birren B."/>
        </authorList>
    </citation>
    <scope>NUCLEOTIDE SEQUENCE [LARGE SCALE GENOMIC DNA]</scope>
    <source>
        <strain evidence="4 5">JP610</strain>
    </source>
</reference>
<dbReference type="EMBL" id="KQ242150">
    <property type="protein sequence ID" value="KNC80444.1"/>
    <property type="molecule type" value="Genomic_DNA"/>
</dbReference>
<evidence type="ECO:0000256" key="2">
    <source>
        <dbReference type="SAM" id="MobiDB-lite"/>
    </source>
</evidence>
<protein>
    <recommendedName>
        <fullName evidence="3">C3H1-type domain-containing protein</fullName>
    </recommendedName>
</protein>
<dbReference type="OrthoDB" id="5395350at2759"/>
<evidence type="ECO:0000256" key="1">
    <source>
        <dbReference type="PROSITE-ProRule" id="PRU00723"/>
    </source>
</evidence>
<feature type="domain" description="C3H1-type" evidence="3">
    <location>
        <begin position="32"/>
        <end position="58"/>
    </location>
</feature>
<dbReference type="eggNOG" id="KOG4791">
    <property type="taxonomic scope" value="Eukaryota"/>
</dbReference>
<dbReference type="RefSeq" id="XP_014154346.1">
    <property type="nucleotide sequence ID" value="XM_014298871.1"/>
</dbReference>
<feature type="region of interest" description="Disordered" evidence="2">
    <location>
        <begin position="504"/>
        <end position="691"/>
    </location>
</feature>
<dbReference type="STRING" id="667725.A0A0L0FUX5"/>
<accession>A0A0L0FUX5</accession>
<feature type="zinc finger region" description="C3H1-type" evidence="1">
    <location>
        <begin position="7"/>
        <end position="30"/>
    </location>
</feature>
<keyword evidence="1" id="KW-0863">Zinc-finger</keyword>
<keyword evidence="1" id="KW-0862">Zinc</keyword>
<feature type="compositionally biased region" description="Polar residues" evidence="2">
    <location>
        <begin position="625"/>
        <end position="635"/>
    </location>
</feature>
<evidence type="ECO:0000259" key="3">
    <source>
        <dbReference type="PROSITE" id="PS50103"/>
    </source>
</evidence>
<feature type="region of interest" description="Disordered" evidence="2">
    <location>
        <begin position="95"/>
        <end position="120"/>
    </location>
</feature>
<dbReference type="Pfam" id="PF15663">
    <property type="entry name" value="zf-CCCH_3"/>
    <property type="match status" value="1"/>
</dbReference>
<feature type="compositionally biased region" description="Basic and acidic residues" evidence="2">
    <location>
        <begin position="328"/>
        <end position="343"/>
    </location>
</feature>
<proteinExistence type="predicted"/>
<feature type="zinc finger region" description="C3H1-type" evidence="1">
    <location>
        <begin position="32"/>
        <end position="58"/>
    </location>
</feature>
<dbReference type="AlphaFoldDB" id="A0A0L0FUX5"/>
<dbReference type="PROSITE" id="PS50103">
    <property type="entry name" value="ZF_C3H1"/>
    <property type="match status" value="2"/>
</dbReference>
<name>A0A0L0FUX5_9EUKA</name>
<feature type="compositionally biased region" description="Low complexity" evidence="2">
    <location>
        <begin position="454"/>
        <end position="468"/>
    </location>
</feature>
<feature type="region of interest" description="Disordered" evidence="2">
    <location>
        <begin position="433"/>
        <end position="470"/>
    </location>
</feature>
<feature type="domain" description="C3H1-type" evidence="3">
    <location>
        <begin position="7"/>
        <end position="30"/>
    </location>
</feature>
<dbReference type="InterPro" id="IPR000571">
    <property type="entry name" value="Znf_CCCH"/>
</dbReference>
<keyword evidence="5" id="KW-1185">Reference proteome</keyword>
<dbReference type="InterPro" id="IPR041686">
    <property type="entry name" value="Znf-CCCH_3"/>
</dbReference>
<feature type="compositionally biased region" description="Acidic residues" evidence="2">
    <location>
        <begin position="641"/>
        <end position="652"/>
    </location>
</feature>
<feature type="compositionally biased region" description="Basic and acidic residues" evidence="2">
    <location>
        <begin position="596"/>
        <end position="617"/>
    </location>
</feature>
<gene>
    <name evidence="4" type="ORF">SARC_07195</name>
</gene>
<dbReference type="Gene3D" id="4.10.1000.10">
    <property type="entry name" value="Zinc finger, CCCH-type"/>
    <property type="match status" value="1"/>
</dbReference>
<dbReference type="GO" id="GO:0008270">
    <property type="term" value="F:zinc ion binding"/>
    <property type="evidence" value="ECO:0007669"/>
    <property type="project" value="UniProtKB-KW"/>
</dbReference>
<keyword evidence="1" id="KW-0479">Metal-binding</keyword>
<evidence type="ECO:0000313" key="5">
    <source>
        <dbReference type="Proteomes" id="UP000054560"/>
    </source>
</evidence>
<organism evidence="4 5">
    <name type="scientific">Sphaeroforma arctica JP610</name>
    <dbReference type="NCBI Taxonomy" id="667725"/>
    <lineage>
        <taxon>Eukaryota</taxon>
        <taxon>Ichthyosporea</taxon>
        <taxon>Ichthyophonida</taxon>
        <taxon>Sphaeroforma</taxon>
    </lineage>
</organism>
<sequence>MASIGDDCRYYFFTKSCPKGKHCPQRHCEKAKSSEVICEPWRKGYCYKDQCPHLHHIPEYDGTFCYWETTDDGCDAPECRFRHRDRKKWRQAVKDKATQRSQMAPPPVHKTYSIRPGNGPEYMSVGRREEYTHPPMGGFARGGPGAIGRERDPYAPFDESYHDGYPVGPGQGGRLPPPAFARDREARERDGVGMGMRERGPLRDDDRERRDERRGLRAADRERERLDRGARGRRSERELSREGPPSERMRMRMSDRERGMPPTARFGAEDRRAMSPLPVRAAHRGQQRMSVHERLGPPVSRNGPEFQSGMMGGIPPGFPPHAPPQRMESYDDSLRSYEKRRDDYDDVEFRDEPGQMLRSGVSRVHINPNFGGPRPPPGGPGMHPRTHPSAYADDVYNMDRDDGDWEHSYYEHDRPPRGSIHRDRQAERGVVGRIRGPRAHAPHPTAPLSPPHARGMNGPRGRGPAPMRGRGGGFMGPQRPLPMGPMGGLARPSLLPLPPPEHRVGGHINGYVKPGRGARAKPGRGGKMGGKVNKAKPVQKGVKRKLGDAGATQKATNKRVAKANGQVDKQTTGGGHAEDTAHDQSQPADGHSTHTHAHEHMADDTRDAAETERREGDGEGLAMRSRTNTMGTTGSKRNDSDDMDDSDDDMGDDSNRGARSFRNSNRKRVKTTPSPTPDAYAAEVAGEEEIE</sequence>
<feature type="compositionally biased region" description="Basic and acidic residues" evidence="2">
    <location>
        <begin position="181"/>
        <end position="259"/>
    </location>
</feature>
<feature type="region of interest" description="Disordered" evidence="2">
    <location>
        <begin position="136"/>
        <end position="395"/>
    </location>
</feature>